<dbReference type="CDD" id="cd22460">
    <property type="entry name" value="KH-I_PEPPER_rpt2_like"/>
    <property type="match status" value="1"/>
</dbReference>
<dbReference type="SMART" id="SM00322">
    <property type="entry name" value="KH"/>
    <property type="match status" value="3"/>
</dbReference>
<evidence type="ECO:0000256" key="1">
    <source>
        <dbReference type="ARBA" id="ARBA00022737"/>
    </source>
</evidence>
<dbReference type="Proteomes" id="UP000283530">
    <property type="component" value="Unassembled WGS sequence"/>
</dbReference>
<dbReference type="STRING" id="337451.A0A3S3NGT6"/>
<comment type="caution">
    <text evidence="5">The sequence shown here is derived from an EMBL/GenBank/DDBJ whole genome shotgun (WGS) entry which is preliminary data.</text>
</comment>
<feature type="domain" description="K Homology" evidence="4">
    <location>
        <begin position="353"/>
        <end position="423"/>
    </location>
</feature>
<evidence type="ECO:0000256" key="2">
    <source>
        <dbReference type="PROSITE-ProRule" id="PRU00117"/>
    </source>
</evidence>
<dbReference type="CDD" id="cd22459">
    <property type="entry name" value="KH-I_PEPPER_rpt1_like"/>
    <property type="match status" value="1"/>
</dbReference>
<dbReference type="InterPro" id="IPR004087">
    <property type="entry name" value="KH_dom"/>
</dbReference>
<dbReference type="PROSITE" id="PS50084">
    <property type="entry name" value="KH_TYPE_1"/>
    <property type="match status" value="3"/>
</dbReference>
<dbReference type="InterPro" id="IPR036612">
    <property type="entry name" value="KH_dom_type_1_sf"/>
</dbReference>
<evidence type="ECO:0000256" key="3">
    <source>
        <dbReference type="SAM" id="MobiDB-lite"/>
    </source>
</evidence>
<gene>
    <name evidence="5" type="ORF">CKAN_01627800</name>
</gene>
<feature type="domain" description="K Homology" evidence="4">
    <location>
        <begin position="49"/>
        <end position="122"/>
    </location>
</feature>
<dbReference type="Pfam" id="PF00013">
    <property type="entry name" value="KH_1"/>
    <property type="match status" value="3"/>
</dbReference>
<feature type="domain" description="K Homology" evidence="4">
    <location>
        <begin position="143"/>
        <end position="252"/>
    </location>
</feature>
<evidence type="ECO:0000313" key="5">
    <source>
        <dbReference type="EMBL" id="RWR87341.1"/>
    </source>
</evidence>
<name>A0A3S3NGT6_9MAGN</name>
<dbReference type="GO" id="GO:0003723">
    <property type="term" value="F:RNA binding"/>
    <property type="evidence" value="ECO:0007669"/>
    <property type="project" value="UniProtKB-UniRule"/>
</dbReference>
<organism evidence="5 6">
    <name type="scientific">Cinnamomum micranthum f. kanehirae</name>
    <dbReference type="NCBI Taxonomy" id="337451"/>
    <lineage>
        <taxon>Eukaryota</taxon>
        <taxon>Viridiplantae</taxon>
        <taxon>Streptophyta</taxon>
        <taxon>Embryophyta</taxon>
        <taxon>Tracheophyta</taxon>
        <taxon>Spermatophyta</taxon>
        <taxon>Magnoliopsida</taxon>
        <taxon>Magnoliidae</taxon>
        <taxon>Laurales</taxon>
        <taxon>Lauraceae</taxon>
        <taxon>Cinnamomum</taxon>
    </lineage>
</organism>
<protein>
    <submittedName>
        <fullName evidence="5">RNA-binding KH domain-containing protein PEPPER-like protein</fullName>
    </submittedName>
</protein>
<keyword evidence="6" id="KW-1185">Reference proteome</keyword>
<accession>A0A3S3NGT6</accession>
<keyword evidence="2" id="KW-0694">RNA-binding</keyword>
<evidence type="ECO:0000259" key="4">
    <source>
        <dbReference type="SMART" id="SM00322"/>
    </source>
</evidence>
<dbReference type="OrthoDB" id="442947at2759"/>
<dbReference type="InterPro" id="IPR004088">
    <property type="entry name" value="KH_dom_type_1"/>
</dbReference>
<reference evidence="5 6" key="1">
    <citation type="journal article" date="2019" name="Nat. Plants">
        <title>Stout camphor tree genome fills gaps in understanding of flowering plant genome evolution.</title>
        <authorList>
            <person name="Chaw S.M."/>
            <person name="Liu Y.C."/>
            <person name="Wu Y.W."/>
            <person name="Wang H.Y."/>
            <person name="Lin C.I."/>
            <person name="Wu C.S."/>
            <person name="Ke H.M."/>
            <person name="Chang L.Y."/>
            <person name="Hsu C.Y."/>
            <person name="Yang H.T."/>
            <person name="Sudianto E."/>
            <person name="Hsu M.H."/>
            <person name="Wu K.P."/>
            <person name="Wang L.N."/>
            <person name="Leebens-Mack J.H."/>
            <person name="Tsai I.J."/>
        </authorList>
    </citation>
    <scope>NUCLEOTIDE SEQUENCE [LARGE SCALE GENOMIC DNA]</scope>
    <source>
        <strain evidence="6">cv. Chaw 1501</strain>
        <tissue evidence="5">Young leaves</tissue>
    </source>
</reference>
<dbReference type="EMBL" id="QPKB01000006">
    <property type="protein sequence ID" value="RWR87341.1"/>
    <property type="molecule type" value="Genomic_DNA"/>
</dbReference>
<feature type="region of interest" description="Disordered" evidence="3">
    <location>
        <begin position="1"/>
        <end position="29"/>
    </location>
</feature>
<evidence type="ECO:0000313" key="6">
    <source>
        <dbReference type="Proteomes" id="UP000283530"/>
    </source>
</evidence>
<dbReference type="PANTHER" id="PTHR10288">
    <property type="entry name" value="KH DOMAIN CONTAINING RNA BINDING PROTEIN"/>
    <property type="match status" value="1"/>
</dbReference>
<dbReference type="SUPFAM" id="SSF54791">
    <property type="entry name" value="Eukaryotic type KH-domain (KH-domain type I)"/>
    <property type="match status" value="3"/>
</dbReference>
<keyword evidence="1" id="KW-0677">Repeat</keyword>
<dbReference type="Gene3D" id="3.30.1370.10">
    <property type="entry name" value="K Homology domain, type 1"/>
    <property type="match status" value="3"/>
</dbReference>
<proteinExistence type="predicted"/>
<sequence length="477" mass="50410">MAATSDLAGNGQTSAPGFDQPTAAGADSSLSSAAAPKAVAAEKWPGWPGESVFRLIVPVLKVGSIIGRKGEYVKKMCEETRARIRILEGAIGTADRIVLISGKEEPDAKVSPAMNAVIKVFKRVNGLPEDDSDGAGLASTAAAMCSIRLLVASTQAIYIIGKQGNLIKSIQENSGAQVRVLSTGDSPDVYYCSIIAVLACASFAIPNNMVYGKSFVLDEVPFYATADERIVEIQGDSLKVLKALEAVVGHLRKFLVDHTVIPLFEKTYSASVAQDRAADTWANKTQSLMQTAPQTGITNDYALSLKRESLFLDRESHLESQIQHSGLSLYGQDPAIGGVLSSGLGRTAAAFVTQVTQTMQIPLSYAEDIIGVGGVNIGYIRRTSGATLTVQESRGLPDEITVEIKGTSSQVQTAQRLIQEFIAGHKEPVTGNFSKLDTGLRSYSQLSNTAYPSSSLAAQSLGGYGSSGVGGYGSYRL</sequence>
<dbReference type="CDD" id="cd22461">
    <property type="entry name" value="KH-I_PEPPER_like_rpt3"/>
    <property type="match status" value="1"/>
</dbReference>
<dbReference type="AlphaFoldDB" id="A0A3S3NGT6"/>